<dbReference type="Proteomes" id="UP000276133">
    <property type="component" value="Unassembled WGS sequence"/>
</dbReference>
<reference evidence="1 2" key="1">
    <citation type="journal article" date="2018" name="Sci. Rep.">
        <title>Genomic signatures of local adaptation to the degree of environmental predictability in rotifers.</title>
        <authorList>
            <person name="Franch-Gras L."/>
            <person name="Hahn C."/>
            <person name="Garcia-Roger E.M."/>
            <person name="Carmona M.J."/>
            <person name="Serra M."/>
            <person name="Gomez A."/>
        </authorList>
    </citation>
    <scope>NUCLEOTIDE SEQUENCE [LARGE SCALE GENOMIC DNA]</scope>
    <source>
        <strain evidence="1">HYR1</strain>
    </source>
</reference>
<protein>
    <submittedName>
        <fullName evidence="1">Uncharacterized protein</fullName>
    </submittedName>
</protein>
<evidence type="ECO:0000313" key="2">
    <source>
        <dbReference type="Proteomes" id="UP000276133"/>
    </source>
</evidence>
<dbReference type="EMBL" id="REGN01010071">
    <property type="protein sequence ID" value="RMZ99752.1"/>
    <property type="molecule type" value="Genomic_DNA"/>
</dbReference>
<gene>
    <name evidence="1" type="ORF">BpHYR1_048917</name>
</gene>
<dbReference type="AlphaFoldDB" id="A0A3M7PKX6"/>
<accession>A0A3M7PKX6</accession>
<keyword evidence="2" id="KW-1185">Reference proteome</keyword>
<name>A0A3M7PKX6_BRAPC</name>
<organism evidence="1 2">
    <name type="scientific">Brachionus plicatilis</name>
    <name type="common">Marine rotifer</name>
    <name type="synonym">Brachionus muelleri</name>
    <dbReference type="NCBI Taxonomy" id="10195"/>
    <lineage>
        <taxon>Eukaryota</taxon>
        <taxon>Metazoa</taxon>
        <taxon>Spiralia</taxon>
        <taxon>Gnathifera</taxon>
        <taxon>Rotifera</taxon>
        <taxon>Eurotatoria</taxon>
        <taxon>Monogononta</taxon>
        <taxon>Pseudotrocha</taxon>
        <taxon>Ploima</taxon>
        <taxon>Brachionidae</taxon>
        <taxon>Brachionus</taxon>
    </lineage>
</organism>
<sequence>MRKEKPQNQLILRGMILMTSNDSIMAKFNQALLSLIFYFESYHSKMSGNTAACLYCSFLLLLIND</sequence>
<comment type="caution">
    <text evidence="1">The sequence shown here is derived from an EMBL/GenBank/DDBJ whole genome shotgun (WGS) entry which is preliminary data.</text>
</comment>
<proteinExistence type="predicted"/>
<evidence type="ECO:0000313" key="1">
    <source>
        <dbReference type="EMBL" id="RMZ99752.1"/>
    </source>
</evidence>